<feature type="compositionally biased region" description="Polar residues" evidence="3">
    <location>
        <begin position="332"/>
        <end position="344"/>
    </location>
</feature>
<keyword evidence="7" id="KW-1185">Reference proteome</keyword>
<evidence type="ECO:0000256" key="1">
    <source>
        <dbReference type="PROSITE-ProRule" id="PRU00278"/>
    </source>
</evidence>
<dbReference type="Gene3D" id="3.10.50.40">
    <property type="match status" value="1"/>
</dbReference>
<dbReference type="InterPro" id="IPR027304">
    <property type="entry name" value="Trigger_fact/SurA_dom_sf"/>
</dbReference>
<dbReference type="InterPro" id="IPR000297">
    <property type="entry name" value="PPIase_PpiC"/>
</dbReference>
<accession>A0ABQ4NAC0</accession>
<keyword evidence="1" id="KW-0413">Isomerase</keyword>
<feature type="coiled-coil region" evidence="2">
    <location>
        <begin position="190"/>
        <end position="217"/>
    </location>
</feature>
<organism evidence="6 7">
    <name type="scientific">Paenibacillus cisolokensis</name>
    <dbReference type="NCBI Taxonomy" id="1658519"/>
    <lineage>
        <taxon>Bacteria</taxon>
        <taxon>Bacillati</taxon>
        <taxon>Bacillota</taxon>
        <taxon>Bacilli</taxon>
        <taxon>Bacillales</taxon>
        <taxon>Paenibacillaceae</taxon>
        <taxon>Paenibacillus</taxon>
    </lineage>
</organism>
<reference evidence="6 7" key="1">
    <citation type="submission" date="2021-04" db="EMBL/GenBank/DDBJ databases">
        <title>Draft genome sequence of Paenibacillus cisolokensis, LC2-13A.</title>
        <authorList>
            <person name="Uke A."/>
            <person name="Chhe C."/>
            <person name="Baramee S."/>
            <person name="Kosugi A."/>
        </authorList>
    </citation>
    <scope>NUCLEOTIDE SEQUENCE [LARGE SCALE GENOMIC DNA]</scope>
    <source>
        <strain evidence="6 7">LC2-13A</strain>
    </source>
</reference>
<dbReference type="RefSeq" id="WP_082654997.1">
    <property type="nucleotide sequence ID" value="NZ_BOVJ01000122.1"/>
</dbReference>
<dbReference type="PROSITE" id="PS50198">
    <property type="entry name" value="PPIC_PPIASE_2"/>
    <property type="match status" value="1"/>
</dbReference>
<comment type="caution">
    <text evidence="6">The sequence shown here is derived from an EMBL/GenBank/DDBJ whole genome shotgun (WGS) entry which is preliminary data.</text>
</comment>
<feature type="chain" id="PRO_5046144268" description="PpiC domain-containing protein" evidence="4">
    <location>
        <begin position="28"/>
        <end position="383"/>
    </location>
</feature>
<evidence type="ECO:0000256" key="2">
    <source>
        <dbReference type="SAM" id="Coils"/>
    </source>
</evidence>
<dbReference type="Pfam" id="PF13616">
    <property type="entry name" value="Rotamase_3"/>
    <property type="match status" value="1"/>
</dbReference>
<evidence type="ECO:0000313" key="6">
    <source>
        <dbReference type="EMBL" id="GIQ65151.1"/>
    </source>
</evidence>
<feature type="signal peptide" evidence="4">
    <location>
        <begin position="1"/>
        <end position="27"/>
    </location>
</feature>
<keyword evidence="1" id="KW-0697">Rotamase</keyword>
<feature type="region of interest" description="Disordered" evidence="3">
    <location>
        <begin position="323"/>
        <end position="383"/>
    </location>
</feature>
<proteinExistence type="predicted"/>
<feature type="domain" description="PpiC" evidence="5">
    <location>
        <begin position="176"/>
        <end position="281"/>
    </location>
</feature>
<dbReference type="EMBL" id="BOVJ01000122">
    <property type="protein sequence ID" value="GIQ65151.1"/>
    <property type="molecule type" value="Genomic_DNA"/>
</dbReference>
<evidence type="ECO:0000256" key="3">
    <source>
        <dbReference type="SAM" id="MobiDB-lite"/>
    </source>
</evidence>
<protein>
    <recommendedName>
        <fullName evidence="5">PpiC domain-containing protein</fullName>
    </recommendedName>
</protein>
<dbReference type="PANTHER" id="PTHR47245:SF2">
    <property type="entry name" value="PEPTIDYL-PROLYL CIS-TRANS ISOMERASE HP_0175-RELATED"/>
    <property type="match status" value="1"/>
</dbReference>
<feature type="compositionally biased region" description="Basic and acidic residues" evidence="3">
    <location>
        <begin position="345"/>
        <end position="359"/>
    </location>
</feature>
<dbReference type="InterPro" id="IPR050245">
    <property type="entry name" value="PrsA_foldase"/>
</dbReference>
<dbReference type="SUPFAM" id="SSF109998">
    <property type="entry name" value="Triger factor/SurA peptide-binding domain-like"/>
    <property type="match status" value="1"/>
</dbReference>
<evidence type="ECO:0000256" key="4">
    <source>
        <dbReference type="SAM" id="SignalP"/>
    </source>
</evidence>
<dbReference type="Proteomes" id="UP000680304">
    <property type="component" value="Unassembled WGS sequence"/>
</dbReference>
<evidence type="ECO:0000313" key="7">
    <source>
        <dbReference type="Proteomes" id="UP000680304"/>
    </source>
</evidence>
<evidence type="ECO:0000259" key="5">
    <source>
        <dbReference type="PROSITE" id="PS50198"/>
    </source>
</evidence>
<sequence>MLSPKVKPKWRRMALVLSAVLVLLAAAACGQKNKEGGASGAGEVIATYKDGQVTAEEFDKYLSVFTVLYPGYEQIVNIPEFREELVKQYIAYKILNTRASDEVKKQAASQVDEQYAFFEQQVESSPEQKKALDEADVSGEDVKTFMTLMMNAVEEMNSKVTEDDMKAEFEKRKSDFELVTVRHILVQTVNPQTQEEVRSKEEALKRAQEAKKKLEEGGDWDAIAKEYSDDPGSKDKGGLYEKQPAGGWVEGFKKASLEQELNVIGEPVETEFGYHVIKVEARESRNYDQLNEEEKTRIKGELAYNLMNEFMTKELPGLIEKIEPMKEEKSGDNGQKSDAGSQSQDKGEAEQGADGDKADGNGAQEGGASSGAAQNKNEASQNK</sequence>
<keyword evidence="4" id="KW-0732">Signal</keyword>
<name>A0ABQ4NAC0_9BACL</name>
<dbReference type="PROSITE" id="PS51257">
    <property type="entry name" value="PROKAR_LIPOPROTEIN"/>
    <property type="match status" value="1"/>
</dbReference>
<dbReference type="InterPro" id="IPR046357">
    <property type="entry name" value="PPIase_dom_sf"/>
</dbReference>
<keyword evidence="2" id="KW-0175">Coiled coil</keyword>
<dbReference type="SUPFAM" id="SSF54534">
    <property type="entry name" value="FKBP-like"/>
    <property type="match status" value="1"/>
</dbReference>
<dbReference type="PANTHER" id="PTHR47245">
    <property type="entry name" value="PEPTIDYLPROLYL ISOMERASE"/>
    <property type="match status" value="1"/>
</dbReference>
<gene>
    <name evidence="6" type="ORF">PACILC2_37190</name>
</gene>